<reference evidence="1 2" key="1">
    <citation type="submission" date="2016-08" db="EMBL/GenBank/DDBJ databases">
        <title>The complete genome of Streptomyces subrutilus 10-1-1.</title>
        <authorList>
            <person name="Chen X."/>
        </authorList>
    </citation>
    <scope>NUCLEOTIDE SEQUENCE [LARGE SCALE GENOMIC DNA]</scope>
    <source>
        <strain evidence="1 2">10-1-1</strain>
    </source>
</reference>
<dbReference type="STRING" id="36818.BGK67_13260"/>
<proteinExistence type="predicted"/>
<name>A0A1E5PRM4_9ACTN</name>
<sequence>MNELIIRLSDAERAELADLADATGHRPEEVGLGAVRAHLRAERQRVGEAAGRLAARHAALLKRLGE</sequence>
<dbReference type="AlphaFoldDB" id="A0A1E5PRM4"/>
<comment type="caution">
    <text evidence="1">The sequence shown here is derived from an EMBL/GenBank/DDBJ whole genome shotgun (WGS) entry which is preliminary data.</text>
</comment>
<evidence type="ECO:0008006" key="3">
    <source>
        <dbReference type="Google" id="ProtNLM"/>
    </source>
</evidence>
<accession>A0A1E5PRM4</accession>
<protein>
    <recommendedName>
        <fullName evidence="3">CopG family transcriptional regulator</fullName>
    </recommendedName>
</protein>
<organism evidence="1 2">
    <name type="scientific">Streptomyces subrutilus</name>
    <dbReference type="NCBI Taxonomy" id="36818"/>
    <lineage>
        <taxon>Bacteria</taxon>
        <taxon>Bacillati</taxon>
        <taxon>Actinomycetota</taxon>
        <taxon>Actinomycetes</taxon>
        <taxon>Kitasatosporales</taxon>
        <taxon>Streptomycetaceae</taxon>
        <taxon>Streptomyces</taxon>
    </lineage>
</organism>
<dbReference type="Proteomes" id="UP000095705">
    <property type="component" value="Unassembled WGS sequence"/>
</dbReference>
<dbReference type="RefSeq" id="WP_069920458.1">
    <property type="nucleotide sequence ID" value="NZ_MEHK01000001.1"/>
</dbReference>
<dbReference type="EMBL" id="MEHK01000001">
    <property type="protein sequence ID" value="OEJ32177.1"/>
    <property type="molecule type" value="Genomic_DNA"/>
</dbReference>
<gene>
    <name evidence="1" type="ORF">BGK67_13260</name>
</gene>
<keyword evidence="2" id="KW-1185">Reference proteome</keyword>
<evidence type="ECO:0000313" key="2">
    <source>
        <dbReference type="Proteomes" id="UP000095705"/>
    </source>
</evidence>
<evidence type="ECO:0000313" key="1">
    <source>
        <dbReference type="EMBL" id="OEJ32177.1"/>
    </source>
</evidence>